<dbReference type="PROSITE" id="PS51791">
    <property type="entry name" value="HSAC2"/>
    <property type="match status" value="1"/>
</dbReference>
<feature type="domain" description="HSac2" evidence="3">
    <location>
        <begin position="671"/>
        <end position="826"/>
    </location>
</feature>
<dbReference type="OrthoDB" id="405996at2759"/>
<dbReference type="PANTHER" id="PTHR45662:SF7">
    <property type="entry name" value="SACI DOMAIN PROTEIN (AFU_ORTHOLOGUE AFUA_1G15890)"/>
    <property type="match status" value="1"/>
</dbReference>
<feature type="compositionally biased region" description="Acidic residues" evidence="1">
    <location>
        <begin position="170"/>
        <end position="179"/>
    </location>
</feature>
<dbReference type="InterPro" id="IPR034753">
    <property type="entry name" value="hSac2"/>
</dbReference>
<evidence type="ECO:0000256" key="1">
    <source>
        <dbReference type="SAM" id="MobiDB-lite"/>
    </source>
</evidence>
<gene>
    <name evidence="4" type="ORF">I312_04945</name>
</gene>
<dbReference type="Pfam" id="PF12456">
    <property type="entry name" value="hSac2"/>
    <property type="match status" value="1"/>
</dbReference>
<organism evidence="4">
    <name type="scientific">Cryptococcus bacillisporus CA1280</name>
    <dbReference type="NCBI Taxonomy" id="1296109"/>
    <lineage>
        <taxon>Eukaryota</taxon>
        <taxon>Fungi</taxon>
        <taxon>Dikarya</taxon>
        <taxon>Basidiomycota</taxon>
        <taxon>Agaricomycotina</taxon>
        <taxon>Tremellomycetes</taxon>
        <taxon>Tremellales</taxon>
        <taxon>Cryptococcaceae</taxon>
        <taxon>Cryptococcus</taxon>
        <taxon>Cryptococcus gattii species complex</taxon>
    </lineage>
</organism>
<dbReference type="AlphaFoldDB" id="A0A0D0VLX8"/>
<feature type="region of interest" description="Disordered" evidence="1">
    <location>
        <begin position="156"/>
        <end position="213"/>
    </location>
</feature>
<evidence type="ECO:0000313" key="4">
    <source>
        <dbReference type="EMBL" id="KIR45975.1"/>
    </source>
</evidence>
<dbReference type="GO" id="GO:0046856">
    <property type="term" value="P:phosphatidylinositol dephosphorylation"/>
    <property type="evidence" value="ECO:0007669"/>
    <property type="project" value="TreeGrafter"/>
</dbReference>
<feature type="domain" description="SAC" evidence="2">
    <location>
        <begin position="229"/>
        <end position="599"/>
    </location>
</feature>
<dbReference type="InterPro" id="IPR002013">
    <property type="entry name" value="SAC_dom"/>
</dbReference>
<reference evidence="4" key="1">
    <citation type="submission" date="2015-01" db="EMBL/GenBank/DDBJ databases">
        <title>The Genome Sequence of Cryptococcus gattii CA1280.</title>
        <authorList>
            <consortium name="The Broad Institute Genomics Platform"/>
            <person name="Cuomo C."/>
            <person name="Litvintseva A."/>
            <person name="Chen Y."/>
            <person name="Heitman J."/>
            <person name="Sun S."/>
            <person name="Springer D."/>
            <person name="Dromer F."/>
            <person name="Young S."/>
            <person name="Zeng Q."/>
            <person name="Gargeya S."/>
            <person name="Abouelleil A."/>
            <person name="Alvarado L."/>
            <person name="Chapman S.B."/>
            <person name="Gainer-Dewar J."/>
            <person name="Goldberg J."/>
            <person name="Griggs A."/>
            <person name="Gujja S."/>
            <person name="Hansen M."/>
            <person name="Howarth C."/>
            <person name="Imamovic A."/>
            <person name="Larimer J."/>
            <person name="Murphy C."/>
            <person name="Naylor J."/>
            <person name="Pearson M."/>
            <person name="Priest M."/>
            <person name="Roberts A."/>
            <person name="Saif S."/>
            <person name="Shea T."/>
            <person name="Sykes S."/>
            <person name="Wortman J."/>
            <person name="Nusbaum C."/>
            <person name="Birren B."/>
        </authorList>
    </citation>
    <scope>NUCLEOTIDE SEQUENCE [LARGE SCALE GENOMIC DNA]</scope>
    <source>
        <strain evidence="4">CA1280</strain>
    </source>
</reference>
<feature type="compositionally biased region" description="Low complexity" evidence="1">
    <location>
        <begin position="789"/>
        <end position="820"/>
    </location>
</feature>
<dbReference type="PANTHER" id="PTHR45662">
    <property type="entry name" value="PHOSPHATIDYLINOSITIDE PHOSPHATASE SAC1"/>
    <property type="match status" value="1"/>
</dbReference>
<feature type="compositionally biased region" description="Basic residues" evidence="1">
    <location>
        <begin position="187"/>
        <end position="200"/>
    </location>
</feature>
<evidence type="ECO:0000259" key="2">
    <source>
        <dbReference type="PROSITE" id="PS50275"/>
    </source>
</evidence>
<dbReference type="HOGENOM" id="CLU_006249_0_0_1"/>
<dbReference type="InterPro" id="IPR022158">
    <property type="entry name" value="Inositol_phosphatase"/>
</dbReference>
<name>A0A0D0VLX8_CRYGA</name>
<protein>
    <submittedName>
        <fullName evidence="4">Inositol polyphosphate-5-phosphatase F</fullName>
    </submittedName>
</protein>
<dbReference type="EMBL" id="KN847986">
    <property type="protein sequence ID" value="KIR45975.1"/>
    <property type="molecule type" value="Genomic_DNA"/>
</dbReference>
<feature type="region of interest" description="Disordered" evidence="1">
    <location>
        <begin position="789"/>
        <end position="821"/>
    </location>
</feature>
<dbReference type="Pfam" id="PF02383">
    <property type="entry name" value="Syja_N"/>
    <property type="match status" value="1"/>
</dbReference>
<evidence type="ECO:0000259" key="3">
    <source>
        <dbReference type="PROSITE" id="PS51791"/>
    </source>
</evidence>
<dbReference type="PROSITE" id="PS50275">
    <property type="entry name" value="SAC"/>
    <property type="match status" value="1"/>
</dbReference>
<accession>A0A0D0VLX8</accession>
<proteinExistence type="predicted"/>
<dbReference type="GO" id="GO:0005783">
    <property type="term" value="C:endoplasmic reticulum"/>
    <property type="evidence" value="ECO:0007669"/>
    <property type="project" value="TreeGrafter"/>
</dbReference>
<dbReference type="GO" id="GO:0043812">
    <property type="term" value="F:phosphatidylinositol-4-phosphate phosphatase activity"/>
    <property type="evidence" value="ECO:0007669"/>
    <property type="project" value="TreeGrafter"/>
</dbReference>
<sequence>MAQTTSLPPRLTVPPLPPHIYRRLTLIVHDDGVVLSPDNGQSVLIHWGVKGKVEPVDGDEQGELMIGGVLGIARLWDAAYLFVFLPRPGTPLFLPHDDDEPSHEHEVFSLGDIHAMPLTQEGAASSLKRMLAIQVSRQPKTKTKWSLALPITGAGTTGVEEDHLSNSDASSDETPEADETPLPPKSRQWRKFMPKLRKKQAASTTPEPPKRQELEEKIVRQIIREFGAGFFFSYDFDLTHTLQHKRQVVSQRTATGAALSDLIQMDNTLFPPSQSSAFQSPINSPLEEDFIEPDIQVPLWRRVDKRFFWNEWLMKDFIDLGLHSYVLPMMQGWVQSATFDIPIPSNSLQPDVSLGAVPVDLVVISRRSKDRAGLRYQRRGIDDNGHVANMVETEMIVRAKVEGKSSLFSFTQVRGSIPLRWSQSPYSMKPPPVLNEPVDKTYAVANLHFNDLTSCYGPITIINLSEQDGKEAVVTNGYQELVNSLQRDDLKYIGFDFHAKCHGMKWENIVELVDSLNLESMGYFWTLQGDVIREQKGAFRTNCIDCLDRTNVVQSAIARRVLNTMLMQLGLQISGPTVESIFNDIWANNGDTISLCYAHTSALKGDFVRTGKRDLSGMLHDGVSSLSRMFYGAISDFFAQAVISFLLGHRNLAVFSEFLETLTSEDASSVVRLDRIRNVAIETCSARVLSDGEERIGGWILLSPDPRSVKISSELEEKILLLTRSAIYVVTFNYSLEKVVQFNRIPLPSITSIQKGAYILSTLQEASRDPKENAGFLINFSSTEESTRYSTYSLRNKAAPTTPTKRPKSTTATPSTPTPSVEHAIVNPDVTEYYAFKALPGQSGDATCAETVNQIVEQIAEACKRDDLVIEKDVVSLTEAASSTSLLAKMDYAFKRALWL</sequence>